<evidence type="ECO:0000313" key="4">
    <source>
        <dbReference type="Proteomes" id="UP001165343"/>
    </source>
</evidence>
<keyword evidence="2" id="KW-0472">Membrane</keyword>
<protein>
    <submittedName>
        <fullName evidence="3">Energy transducer TonB</fullName>
    </submittedName>
</protein>
<name>A0ABT0RHY2_9SPHN</name>
<keyword evidence="2" id="KW-0812">Transmembrane</keyword>
<feature type="compositionally biased region" description="Gly residues" evidence="1">
    <location>
        <begin position="127"/>
        <end position="154"/>
    </location>
</feature>
<feature type="compositionally biased region" description="Pro residues" evidence="1">
    <location>
        <begin position="94"/>
        <end position="104"/>
    </location>
</feature>
<evidence type="ECO:0000256" key="2">
    <source>
        <dbReference type="SAM" id="Phobius"/>
    </source>
</evidence>
<accession>A0ABT0RHY2</accession>
<dbReference type="EMBL" id="JAMGBC010000001">
    <property type="protein sequence ID" value="MCL6679550.1"/>
    <property type="molecule type" value="Genomic_DNA"/>
</dbReference>
<evidence type="ECO:0000313" key="3">
    <source>
        <dbReference type="EMBL" id="MCL6679550.1"/>
    </source>
</evidence>
<keyword evidence="4" id="KW-1185">Reference proteome</keyword>
<reference evidence="3" key="1">
    <citation type="submission" date="2022-05" db="EMBL/GenBank/DDBJ databases">
        <authorList>
            <person name="Jo J.-H."/>
            <person name="Im W.-T."/>
        </authorList>
    </citation>
    <scope>NUCLEOTIDE SEQUENCE</scope>
    <source>
        <strain evidence="3">RG327</strain>
    </source>
</reference>
<dbReference type="Proteomes" id="UP001165343">
    <property type="component" value="Unassembled WGS sequence"/>
</dbReference>
<feature type="compositionally biased region" description="Polar residues" evidence="1">
    <location>
        <begin position="108"/>
        <end position="120"/>
    </location>
</feature>
<evidence type="ECO:0000256" key="1">
    <source>
        <dbReference type="SAM" id="MobiDB-lite"/>
    </source>
</evidence>
<organism evidence="3 4">
    <name type="scientific">Sphingomonas anseongensis</name>
    <dbReference type="NCBI Taxonomy" id="2908207"/>
    <lineage>
        <taxon>Bacteria</taxon>
        <taxon>Pseudomonadati</taxon>
        <taxon>Pseudomonadota</taxon>
        <taxon>Alphaproteobacteria</taxon>
        <taxon>Sphingomonadales</taxon>
        <taxon>Sphingomonadaceae</taxon>
        <taxon>Sphingomonas</taxon>
    </lineage>
</organism>
<keyword evidence="2" id="KW-1133">Transmembrane helix</keyword>
<gene>
    <name evidence="3" type="ORF">LZ519_09530</name>
</gene>
<dbReference type="RefSeq" id="WP_249868439.1">
    <property type="nucleotide sequence ID" value="NZ_JAMGBC010000001.1"/>
</dbReference>
<comment type="caution">
    <text evidence="3">The sequence shown here is derived from an EMBL/GenBank/DDBJ whole genome shotgun (WGS) entry which is preliminary data.</text>
</comment>
<feature type="transmembrane region" description="Helical" evidence="2">
    <location>
        <begin position="12"/>
        <end position="32"/>
    </location>
</feature>
<proteinExistence type="predicted"/>
<sequence length="248" mass="25708">MYRSDLNASDKSGAIAAVVAVHAALLLVLLQLSGRVDLTEPQSVLRVFDVNEVPPPPPVTVERPKPQQKPKPKASEGEASPQNVRSHATEIQAPRPPISLPVPVPIETSKTPNTGTQSTQGAANPGPGTGAGGVGTGSGSGGSGSGTGGGGDGGYVVPPRLLTPVLRGRDFPRQLLDQWPRGAQLFVRVRVSAAGTVSECIVDRGTGNPGIDSSVCNLVHERFRYSPARNRSGQAVAGWAGYRQVPPR</sequence>
<feature type="region of interest" description="Disordered" evidence="1">
    <location>
        <begin position="49"/>
        <end position="156"/>
    </location>
</feature>